<feature type="region of interest" description="Disordered" evidence="1">
    <location>
        <begin position="402"/>
        <end position="479"/>
    </location>
</feature>
<feature type="region of interest" description="Disordered" evidence="1">
    <location>
        <begin position="708"/>
        <end position="743"/>
    </location>
</feature>
<proteinExistence type="predicted"/>
<protein>
    <submittedName>
        <fullName evidence="2">Uncharacterized protein</fullName>
    </submittedName>
</protein>
<feature type="compositionally biased region" description="Polar residues" evidence="1">
    <location>
        <begin position="729"/>
        <end position="743"/>
    </location>
</feature>
<name>A0ABQ9GXI1_9NEOP</name>
<dbReference type="Proteomes" id="UP001159363">
    <property type="component" value="Chromosome 7"/>
</dbReference>
<dbReference type="EMBL" id="JARBHB010000008">
    <property type="protein sequence ID" value="KAJ8876739.1"/>
    <property type="molecule type" value="Genomic_DNA"/>
</dbReference>
<feature type="compositionally biased region" description="Basic and acidic residues" evidence="1">
    <location>
        <begin position="895"/>
        <end position="913"/>
    </location>
</feature>
<feature type="compositionally biased region" description="Basic and acidic residues" evidence="1">
    <location>
        <begin position="714"/>
        <end position="727"/>
    </location>
</feature>
<feature type="compositionally biased region" description="Basic and acidic residues" evidence="1">
    <location>
        <begin position="408"/>
        <end position="425"/>
    </location>
</feature>
<sequence length="957" mass="106906">MRMQTAFNNLQRGSLKPLADNAVFSSLQLPFSCAVVRLNEGAMLGQGGTHSREEKLKKFRTRAPAARTPFVVLGRRVTPHVFLNKLPVTVVFMSRGSSKDVVTASWLCTKTATIFLFRREWKIKHLEAVINSAEFYSAHAGNIIADAFPCFPQWRNLEHAVQALDRQNFGCRLITKKGENTYLGLYDLWSEVNLAINEKETGSKHTYEHFGLVTKQGGIHTHIQGCELSYSEPGRSGGGRNLTYTEAEKQQEYGCECLLRNREPRRVISSDYRHRVRPKAVRILRHSRGGGGGTNQLPLKSKCGRERERARERESEREVLAVNREDKLERQREGETVQKLPATVGGCRAAKSDSGKWEEYGGKRIGLVELGERLHHARLTGRWKEEKKDGLSPWKQCLNEPMARNLHRRGEAGLEKTTPPEESRRSKCSGLGGKPHSRAARGRESGTKSIQRNRPSQHGQPIDEQAVTKPGADRSPCLSGAMLSDPQLLKGAWWRTQAGNTTIEVVLQTFNWIEIGAAWRAREELSNNGRRVSVLRHFLAGRADVHPFYATGNVTRWRRLPAANQQIPVVCVDEPVLAMGAVTLRSYSGAPFAGRLSRLLRLSVGLRSPRISTARGAAVSTTVIPNGAILALTIHLRHGPYVMSYALQMAVLAGGHNYGPACLELLSMSKAHTSEGIDKGDASGTENVFGRLFRICVSRLPTRAKQGESGAVPECKEARGENPEKTRRPVTSSGMIPNCETSGATPAGIRTRFSLVRPECSSHSATAAISELAAMFSPCCVHLYWWKVCIGYKRVEERVISAQQQIGGATVAERLARSPPTKAIRVQSPGRVTPDFRMWESWRMMPQVGGFSRGSPVFPPFHSGATPYPQYLDVKSRQNLFTHSTLDATWGKKATRSESEEERRAERRRERPGIYAEYNDRKLKEKCREANKRGRRKRRVRRLKNSLPCQMTIMSCS</sequence>
<evidence type="ECO:0000313" key="3">
    <source>
        <dbReference type="Proteomes" id="UP001159363"/>
    </source>
</evidence>
<evidence type="ECO:0000256" key="1">
    <source>
        <dbReference type="SAM" id="MobiDB-lite"/>
    </source>
</evidence>
<reference evidence="2 3" key="1">
    <citation type="submission" date="2023-02" db="EMBL/GenBank/DDBJ databases">
        <title>LHISI_Scaffold_Assembly.</title>
        <authorList>
            <person name="Stuart O.P."/>
            <person name="Cleave R."/>
            <person name="Magrath M.J.L."/>
            <person name="Mikheyev A.S."/>
        </authorList>
    </citation>
    <scope>NUCLEOTIDE SEQUENCE [LARGE SCALE GENOMIC DNA]</scope>
    <source>
        <strain evidence="2">Daus_M_001</strain>
        <tissue evidence="2">Leg muscle</tissue>
    </source>
</reference>
<keyword evidence="3" id="KW-1185">Reference proteome</keyword>
<organism evidence="2 3">
    <name type="scientific">Dryococelus australis</name>
    <dbReference type="NCBI Taxonomy" id="614101"/>
    <lineage>
        <taxon>Eukaryota</taxon>
        <taxon>Metazoa</taxon>
        <taxon>Ecdysozoa</taxon>
        <taxon>Arthropoda</taxon>
        <taxon>Hexapoda</taxon>
        <taxon>Insecta</taxon>
        <taxon>Pterygota</taxon>
        <taxon>Neoptera</taxon>
        <taxon>Polyneoptera</taxon>
        <taxon>Phasmatodea</taxon>
        <taxon>Verophasmatodea</taxon>
        <taxon>Anareolatae</taxon>
        <taxon>Phasmatidae</taxon>
        <taxon>Eurycanthinae</taxon>
        <taxon>Dryococelus</taxon>
    </lineage>
</organism>
<feature type="region of interest" description="Disordered" evidence="1">
    <location>
        <begin position="285"/>
        <end position="316"/>
    </location>
</feature>
<feature type="region of interest" description="Disordered" evidence="1">
    <location>
        <begin position="891"/>
        <end position="913"/>
    </location>
</feature>
<gene>
    <name evidence="2" type="ORF">PR048_021186</name>
</gene>
<feature type="compositionally biased region" description="Polar residues" evidence="1">
    <location>
        <begin position="447"/>
        <end position="459"/>
    </location>
</feature>
<comment type="caution">
    <text evidence="2">The sequence shown here is derived from an EMBL/GenBank/DDBJ whole genome shotgun (WGS) entry which is preliminary data.</text>
</comment>
<feature type="compositionally biased region" description="Basic and acidic residues" evidence="1">
    <location>
        <begin position="303"/>
        <end position="316"/>
    </location>
</feature>
<evidence type="ECO:0000313" key="2">
    <source>
        <dbReference type="EMBL" id="KAJ8876739.1"/>
    </source>
</evidence>
<accession>A0ABQ9GXI1</accession>